<dbReference type="EMBL" id="JAANAS010000034">
    <property type="protein sequence ID" value="NGZ89237.1"/>
    <property type="molecule type" value="Genomic_DNA"/>
</dbReference>
<gene>
    <name evidence="1" type="ORF">G7034_03120</name>
</gene>
<name>A0A967ABJ3_9FLAO</name>
<protein>
    <submittedName>
        <fullName evidence="1">M14 family metallopeptidase</fullName>
    </submittedName>
</protein>
<dbReference type="RefSeq" id="WP_166399505.1">
    <property type="nucleotide sequence ID" value="NZ_JAANAS010000034.1"/>
</dbReference>
<keyword evidence="2" id="KW-1185">Reference proteome</keyword>
<sequence length="565" mass="66464">MNKLFYLIVGFIMSFPVLSQSKLEIANLANNKTATYQEFIGFLEEMASKHLFINLDTIGNTDAGMPIHLIQIEPRKSSLSKILINNNIHPGESDGIEATIRLLKNYSEEKLNRPAHTQINIIACYNIGGMLNRNSTTRVNQNGPEAYGFRGNARNYDLNRDFVKADTKNAFAFYKIFHLVKPDIFIDNHVSNGADYQYTLTHLFSQHNKLGGPLADYQEKKMIPYITKELNKKGIPSTPYVNVYNAPPNNGFSQYLDTPRYSSGYTSLWHTLSFMIETHMLKNYEKRVMATYETLIESINFLDANYQTIKTKRRAQKDYWQKQELYPLHWKIDSTKITNFEFKGYKYTYENSQVTGFKRLKYLNHQPDNFEIDYYNNYKSSKHVKLPKFYLVPQAWERVVERLKANEVELIKLKKDSLIEVTEVKIKDYKTLKNPYEGHYLHYHTKTEENQNKLTFKKGDILVDPKQSAIRYIVEVLEPEATDSFFNWNFFDTILQRKEGFSPYVFEDLAYEILMKNSSLRKEFEILKSKDESFAKDPNAQLNWIYKTAELQEKEYLRYPIFKIY</sequence>
<proteinExistence type="predicted"/>
<comment type="caution">
    <text evidence="1">The sequence shown here is derived from an EMBL/GenBank/DDBJ whole genome shotgun (WGS) entry which is preliminary data.</text>
</comment>
<reference evidence="1" key="1">
    <citation type="submission" date="2020-03" db="EMBL/GenBank/DDBJ databases">
        <title>Psychroflexus Maritimus sp. nov., isolate from marine sediment.</title>
        <authorList>
            <person name="Zhong Y.-L."/>
        </authorList>
    </citation>
    <scope>NUCLEOTIDE SEQUENCE</scope>
    <source>
        <strain evidence="1">C1</strain>
    </source>
</reference>
<evidence type="ECO:0000313" key="1">
    <source>
        <dbReference type="EMBL" id="NGZ89237.1"/>
    </source>
</evidence>
<dbReference type="AlphaFoldDB" id="A0A967ABJ3"/>
<organism evidence="1 2">
    <name type="scientific">Psychroflexus maritimus</name>
    <dbReference type="NCBI Taxonomy" id="2714865"/>
    <lineage>
        <taxon>Bacteria</taxon>
        <taxon>Pseudomonadati</taxon>
        <taxon>Bacteroidota</taxon>
        <taxon>Flavobacteriia</taxon>
        <taxon>Flavobacteriales</taxon>
        <taxon>Flavobacteriaceae</taxon>
        <taxon>Psychroflexus</taxon>
    </lineage>
</organism>
<dbReference type="Gene3D" id="3.40.630.10">
    <property type="entry name" value="Zn peptidases"/>
    <property type="match status" value="1"/>
</dbReference>
<dbReference type="SUPFAM" id="SSF53187">
    <property type="entry name" value="Zn-dependent exopeptidases"/>
    <property type="match status" value="1"/>
</dbReference>
<accession>A0A967ABJ3</accession>
<dbReference type="Proteomes" id="UP000643701">
    <property type="component" value="Unassembled WGS sequence"/>
</dbReference>
<evidence type="ECO:0000313" key="2">
    <source>
        <dbReference type="Proteomes" id="UP000643701"/>
    </source>
</evidence>